<protein>
    <submittedName>
        <fullName evidence="2">Uncharacterized protein</fullName>
    </submittedName>
</protein>
<evidence type="ECO:0000313" key="2">
    <source>
        <dbReference type="EMBL" id="PRQ24332.1"/>
    </source>
</evidence>
<sequence length="61" mass="7136">MLVYYVHSKALSLLFIAFVNCVRNYMVECCIKSLWEIERGVPSINATSYILFHHVKLNQET</sequence>
<proteinExistence type="predicted"/>
<dbReference type="Gramene" id="PRQ24332">
    <property type="protein sequence ID" value="PRQ24332"/>
    <property type="gene ID" value="RchiOBHm_Chr6g0271241"/>
</dbReference>
<feature type="chain" id="PRO_5015190806" evidence="1">
    <location>
        <begin position="22"/>
        <end position="61"/>
    </location>
</feature>
<gene>
    <name evidence="2" type="ORF">RchiOBHm_Chr6g0271241</name>
</gene>
<comment type="caution">
    <text evidence="2">The sequence shown here is derived from an EMBL/GenBank/DDBJ whole genome shotgun (WGS) entry which is preliminary data.</text>
</comment>
<evidence type="ECO:0000256" key="1">
    <source>
        <dbReference type="SAM" id="SignalP"/>
    </source>
</evidence>
<organism evidence="2 3">
    <name type="scientific">Rosa chinensis</name>
    <name type="common">China rose</name>
    <dbReference type="NCBI Taxonomy" id="74649"/>
    <lineage>
        <taxon>Eukaryota</taxon>
        <taxon>Viridiplantae</taxon>
        <taxon>Streptophyta</taxon>
        <taxon>Embryophyta</taxon>
        <taxon>Tracheophyta</taxon>
        <taxon>Spermatophyta</taxon>
        <taxon>Magnoliopsida</taxon>
        <taxon>eudicotyledons</taxon>
        <taxon>Gunneridae</taxon>
        <taxon>Pentapetalae</taxon>
        <taxon>rosids</taxon>
        <taxon>fabids</taxon>
        <taxon>Rosales</taxon>
        <taxon>Rosaceae</taxon>
        <taxon>Rosoideae</taxon>
        <taxon>Rosoideae incertae sedis</taxon>
        <taxon>Rosa</taxon>
    </lineage>
</organism>
<dbReference type="AlphaFoldDB" id="A0A2P6PQY9"/>
<dbReference type="Proteomes" id="UP000238479">
    <property type="component" value="Chromosome 6"/>
</dbReference>
<feature type="signal peptide" evidence="1">
    <location>
        <begin position="1"/>
        <end position="21"/>
    </location>
</feature>
<evidence type="ECO:0000313" key="3">
    <source>
        <dbReference type="Proteomes" id="UP000238479"/>
    </source>
</evidence>
<keyword evidence="1" id="KW-0732">Signal</keyword>
<dbReference type="EMBL" id="PDCK01000044">
    <property type="protein sequence ID" value="PRQ24332.1"/>
    <property type="molecule type" value="Genomic_DNA"/>
</dbReference>
<reference evidence="2 3" key="1">
    <citation type="journal article" date="2018" name="Nat. Genet.">
        <title>The Rosa genome provides new insights in the design of modern roses.</title>
        <authorList>
            <person name="Bendahmane M."/>
        </authorList>
    </citation>
    <scope>NUCLEOTIDE SEQUENCE [LARGE SCALE GENOMIC DNA]</scope>
    <source>
        <strain evidence="3">cv. Old Blush</strain>
    </source>
</reference>
<accession>A0A2P6PQY9</accession>
<name>A0A2P6PQY9_ROSCH</name>
<keyword evidence="3" id="KW-1185">Reference proteome</keyword>